<evidence type="ECO:0000259" key="1">
    <source>
        <dbReference type="SMART" id="SM00382"/>
    </source>
</evidence>
<name>A0ABV0B486_9SPHN</name>
<dbReference type="EMBL" id="JBDIZK010000001">
    <property type="protein sequence ID" value="MEN3746017.1"/>
    <property type="molecule type" value="Genomic_DNA"/>
</dbReference>
<dbReference type="RefSeq" id="WP_346245011.1">
    <property type="nucleotide sequence ID" value="NZ_JBDIZK010000001.1"/>
</dbReference>
<comment type="caution">
    <text evidence="2">The sequence shown here is derived from an EMBL/GenBank/DDBJ whole genome shotgun (WGS) entry which is preliminary data.</text>
</comment>
<dbReference type="InterPro" id="IPR027417">
    <property type="entry name" value="P-loop_NTPase"/>
</dbReference>
<keyword evidence="3" id="KW-1185">Reference proteome</keyword>
<accession>A0ABV0B486</accession>
<gene>
    <name evidence="2" type="ORF">TPR58_02470</name>
</gene>
<protein>
    <recommendedName>
        <fullName evidence="1">AAA+ ATPase domain-containing protein</fullName>
    </recommendedName>
</protein>
<dbReference type="SUPFAM" id="SSF53795">
    <property type="entry name" value="PEP carboxykinase-like"/>
    <property type="match status" value="1"/>
</dbReference>
<dbReference type="SMART" id="SM00382">
    <property type="entry name" value="AAA"/>
    <property type="match status" value="1"/>
</dbReference>
<evidence type="ECO:0000313" key="3">
    <source>
        <dbReference type="Proteomes" id="UP001427805"/>
    </source>
</evidence>
<sequence>MRGKPKHDTRNPVMVEDYFLCGWRVRSALPLPELIRWRSADDGPPDIVVEEGAVPETLERSLTPGRYLMVDPAGTILLRIADGLRFLIQDDGRVTVDRVDREDPDSWRLFFLGTVLGYLCHQRGLFPLHAATLRVDGRTLAIAGAQGSGKSTLAHALGRRGHRLVSDDVTVICDEDNRLEISPAFPRLNLWRSALDAAGVGVSGLRRVRPQIEKYDVPLPGSVDIASLPLDAIVILGEASASDLTKLAPTAALPAVQAHIAQRQVAAALGNQRRLFATTARIVSTVPVYRLQRPKRFEDLEEVAALIEREIA</sequence>
<proteinExistence type="predicted"/>
<dbReference type="InterPro" id="IPR003593">
    <property type="entry name" value="AAA+_ATPase"/>
</dbReference>
<feature type="domain" description="AAA+ ATPase" evidence="1">
    <location>
        <begin position="136"/>
        <end position="301"/>
    </location>
</feature>
<evidence type="ECO:0000313" key="2">
    <source>
        <dbReference type="EMBL" id="MEN3746017.1"/>
    </source>
</evidence>
<organism evidence="2 3">
    <name type="scientific">Sphingomonas rustica</name>
    <dbReference type="NCBI Taxonomy" id="3103142"/>
    <lineage>
        <taxon>Bacteria</taxon>
        <taxon>Pseudomonadati</taxon>
        <taxon>Pseudomonadota</taxon>
        <taxon>Alphaproteobacteria</taxon>
        <taxon>Sphingomonadales</taxon>
        <taxon>Sphingomonadaceae</taxon>
        <taxon>Sphingomonas</taxon>
    </lineage>
</organism>
<dbReference type="Proteomes" id="UP001427805">
    <property type="component" value="Unassembled WGS sequence"/>
</dbReference>
<dbReference type="Gene3D" id="3.40.50.300">
    <property type="entry name" value="P-loop containing nucleotide triphosphate hydrolases"/>
    <property type="match status" value="1"/>
</dbReference>
<reference evidence="2 3" key="1">
    <citation type="submission" date="2024-05" db="EMBL/GenBank/DDBJ databases">
        <title>Sphingomonas sp. HF-S3 16S ribosomal RNA gene Genome sequencing and assembly.</title>
        <authorList>
            <person name="Lee H."/>
        </authorList>
    </citation>
    <scope>NUCLEOTIDE SEQUENCE [LARGE SCALE GENOMIC DNA]</scope>
    <source>
        <strain evidence="2 3">HF-S3</strain>
    </source>
</reference>